<evidence type="ECO:0000313" key="2">
    <source>
        <dbReference type="EMBL" id="QHD66693.1"/>
    </source>
</evidence>
<dbReference type="EMBL" id="CP047218">
    <property type="protein sequence ID" value="QHD66693.1"/>
    <property type="molecule type" value="Genomic_DNA"/>
</dbReference>
<reference evidence="2 3" key="1">
    <citation type="submission" date="2019-12" db="EMBL/GenBank/DDBJ databases">
        <title>Functional and genomic insights into the Sphingobium yanoikuyae YC-JY1, a bacterium efficiently degrading bisphenol A.</title>
        <authorList>
            <person name="Jia Y."/>
            <person name="Li X."/>
            <person name="Wang J."/>
            <person name="Eltoukhy A."/>
            <person name="Lamraoui I."/>
            <person name="Yan Y."/>
        </authorList>
    </citation>
    <scope>NUCLEOTIDE SEQUENCE [LARGE SCALE GENOMIC DNA]</scope>
    <source>
        <strain evidence="2 3">YC-JY1</strain>
    </source>
</reference>
<evidence type="ECO:0000259" key="1">
    <source>
        <dbReference type="PROSITE" id="PS50943"/>
    </source>
</evidence>
<dbReference type="PROSITE" id="PS50943">
    <property type="entry name" value="HTH_CROC1"/>
    <property type="match status" value="1"/>
</dbReference>
<dbReference type="GO" id="GO:0003677">
    <property type="term" value="F:DNA binding"/>
    <property type="evidence" value="ECO:0007669"/>
    <property type="project" value="InterPro"/>
</dbReference>
<proteinExistence type="predicted"/>
<dbReference type="CDD" id="cd00093">
    <property type="entry name" value="HTH_XRE"/>
    <property type="match status" value="1"/>
</dbReference>
<dbReference type="InterPro" id="IPR001387">
    <property type="entry name" value="Cro/C1-type_HTH"/>
</dbReference>
<name>A0A6P1GES8_SPHYA</name>
<dbReference type="Gene3D" id="1.10.260.40">
    <property type="entry name" value="lambda repressor-like DNA-binding domains"/>
    <property type="match status" value="1"/>
</dbReference>
<dbReference type="SUPFAM" id="SSF47413">
    <property type="entry name" value="lambda repressor-like DNA-binding domains"/>
    <property type="match status" value="1"/>
</dbReference>
<protein>
    <submittedName>
        <fullName evidence="2">XRE family transcriptional regulator</fullName>
    </submittedName>
</protein>
<accession>A0A6P1GES8</accession>
<sequence>MSGHRPFADPKKGWSPERLARHEALTVKFEAELVSLEQLREGLGISQEELAEVMDIQQPAISRLARRSDMKVSTLRELIAAMGGELHITASFAGRSVEIGDFRSAAA</sequence>
<dbReference type="SMART" id="SM00530">
    <property type="entry name" value="HTH_XRE"/>
    <property type="match status" value="1"/>
</dbReference>
<dbReference type="InterPro" id="IPR039554">
    <property type="entry name" value="HigA2-like_HTH"/>
</dbReference>
<evidence type="ECO:0000313" key="3">
    <source>
        <dbReference type="Proteomes" id="UP000464086"/>
    </source>
</evidence>
<dbReference type="AlphaFoldDB" id="A0A6P1GES8"/>
<gene>
    <name evidence="2" type="ORF">GS397_06225</name>
</gene>
<feature type="domain" description="HTH cro/C1-type" evidence="1">
    <location>
        <begin position="36"/>
        <end position="64"/>
    </location>
</feature>
<dbReference type="InterPro" id="IPR010982">
    <property type="entry name" value="Lambda_DNA-bd_dom_sf"/>
</dbReference>
<dbReference type="Proteomes" id="UP000464086">
    <property type="component" value="Chromosome"/>
</dbReference>
<organism evidence="2 3">
    <name type="scientific">Sphingobium yanoikuyae</name>
    <name type="common">Sphingomonas yanoikuyae</name>
    <dbReference type="NCBI Taxonomy" id="13690"/>
    <lineage>
        <taxon>Bacteria</taxon>
        <taxon>Pseudomonadati</taxon>
        <taxon>Pseudomonadota</taxon>
        <taxon>Alphaproteobacteria</taxon>
        <taxon>Sphingomonadales</taxon>
        <taxon>Sphingomonadaceae</taxon>
        <taxon>Sphingobium</taxon>
    </lineage>
</organism>
<dbReference type="Pfam" id="PF13744">
    <property type="entry name" value="HTH_37"/>
    <property type="match status" value="1"/>
</dbReference>
<dbReference type="RefSeq" id="WP_159365965.1">
    <property type="nucleotide sequence ID" value="NZ_CP047218.1"/>
</dbReference>